<dbReference type="WBParaSite" id="nRc.2.0.1.t14956-RA">
    <property type="protein sequence ID" value="nRc.2.0.1.t14956-RA"/>
    <property type="gene ID" value="nRc.2.0.1.g14956"/>
</dbReference>
<reference evidence="2" key="1">
    <citation type="submission" date="2022-11" db="UniProtKB">
        <authorList>
            <consortium name="WormBaseParasite"/>
        </authorList>
    </citation>
    <scope>IDENTIFICATION</scope>
</reference>
<dbReference type="AlphaFoldDB" id="A0A915ILW3"/>
<sequence length="95" mass="11143">MIIISSFESISGKPIGESIRKNGKNNDADRWNDKLRISLFDHLQNYNKRSVPVYFLDDNAAYNTKRDNEPTLKGKFKNCYFSIVQCIIPSWLRRK</sequence>
<dbReference type="Proteomes" id="UP000887565">
    <property type="component" value="Unplaced"/>
</dbReference>
<accession>A0A915ILW3</accession>
<proteinExistence type="predicted"/>
<keyword evidence="1" id="KW-1185">Reference proteome</keyword>
<name>A0A915ILW3_ROMCU</name>
<evidence type="ECO:0000313" key="2">
    <source>
        <dbReference type="WBParaSite" id="nRc.2.0.1.t14956-RA"/>
    </source>
</evidence>
<evidence type="ECO:0000313" key="1">
    <source>
        <dbReference type="Proteomes" id="UP000887565"/>
    </source>
</evidence>
<protein>
    <submittedName>
        <fullName evidence="2">Transposase</fullName>
    </submittedName>
</protein>
<organism evidence="1 2">
    <name type="scientific">Romanomermis culicivorax</name>
    <name type="common">Nematode worm</name>
    <dbReference type="NCBI Taxonomy" id="13658"/>
    <lineage>
        <taxon>Eukaryota</taxon>
        <taxon>Metazoa</taxon>
        <taxon>Ecdysozoa</taxon>
        <taxon>Nematoda</taxon>
        <taxon>Enoplea</taxon>
        <taxon>Dorylaimia</taxon>
        <taxon>Mermithida</taxon>
        <taxon>Mermithoidea</taxon>
        <taxon>Mermithidae</taxon>
        <taxon>Romanomermis</taxon>
    </lineage>
</organism>